<evidence type="ECO:0000313" key="2">
    <source>
        <dbReference type="Proteomes" id="UP000321150"/>
    </source>
</evidence>
<dbReference type="OrthoDB" id="799937at2"/>
<comment type="caution">
    <text evidence="1">The sequence shown here is derived from an EMBL/GenBank/DDBJ whole genome shotgun (WGS) entry which is preliminary data.</text>
</comment>
<dbReference type="Proteomes" id="UP000321150">
    <property type="component" value="Unassembled WGS sequence"/>
</dbReference>
<dbReference type="AlphaFoldDB" id="A0A511YDT6"/>
<accession>A0A511YDT6</accession>
<dbReference type="RefSeq" id="WP_111955400.1">
    <property type="nucleotide sequence ID" value="NZ_BJYI01000014.1"/>
</dbReference>
<protein>
    <submittedName>
        <fullName evidence="1">Uncharacterized protein</fullName>
    </submittedName>
</protein>
<proteinExistence type="predicted"/>
<organism evidence="1 2">
    <name type="scientific">Chryseobacterium lathyri</name>
    <dbReference type="NCBI Taxonomy" id="395933"/>
    <lineage>
        <taxon>Bacteria</taxon>
        <taxon>Pseudomonadati</taxon>
        <taxon>Bacteroidota</taxon>
        <taxon>Flavobacteriia</taxon>
        <taxon>Flavobacteriales</taxon>
        <taxon>Weeksellaceae</taxon>
        <taxon>Chryseobacterium group</taxon>
        <taxon>Chryseobacterium</taxon>
    </lineage>
</organism>
<gene>
    <name evidence="1" type="ORF">CLA01_34230</name>
</gene>
<evidence type="ECO:0000313" key="1">
    <source>
        <dbReference type="EMBL" id="GEN73351.1"/>
    </source>
</evidence>
<sequence>MDFKNIHIGKLIHKKFKEKDFSIERSCNFLKCTEKEITNMFEQEDLETSILLKWSKLLKYDFFRIYSHHLILYAPPQKIEFSSKYNSKSTLPSFRKNLYTKEIIDFIVELIDTEQKTKLQIMSEYKIPKTTLHKWIEKYGNKK</sequence>
<dbReference type="SUPFAM" id="SSF46689">
    <property type="entry name" value="Homeodomain-like"/>
    <property type="match status" value="1"/>
</dbReference>
<name>A0A511YDT6_9FLAO</name>
<dbReference type="EMBL" id="BJYI01000014">
    <property type="protein sequence ID" value="GEN73351.1"/>
    <property type="molecule type" value="Genomic_DNA"/>
</dbReference>
<dbReference type="InterPro" id="IPR009057">
    <property type="entry name" value="Homeodomain-like_sf"/>
</dbReference>
<reference evidence="1 2" key="1">
    <citation type="submission" date="2019-07" db="EMBL/GenBank/DDBJ databases">
        <title>Whole genome shotgun sequence of Chryseobacterium lathyri NBRC 105250.</title>
        <authorList>
            <person name="Hosoyama A."/>
            <person name="Uohara A."/>
            <person name="Ohji S."/>
            <person name="Ichikawa N."/>
        </authorList>
    </citation>
    <scope>NUCLEOTIDE SEQUENCE [LARGE SCALE GENOMIC DNA]</scope>
    <source>
        <strain evidence="1 2">NBRC 105250</strain>
    </source>
</reference>